<dbReference type="CDD" id="cd00866">
    <property type="entry name" value="PEBP_euk"/>
    <property type="match status" value="1"/>
</dbReference>
<evidence type="ECO:0000313" key="11">
    <source>
        <dbReference type="Proteomes" id="UP000235388"/>
    </source>
</evidence>
<feature type="chain" id="PRO_5014659284" evidence="9">
    <location>
        <begin position="24"/>
        <end position="959"/>
    </location>
</feature>
<dbReference type="STRING" id="200324.A0A2N5VW09"/>
<dbReference type="Proteomes" id="UP000235388">
    <property type="component" value="Unassembled WGS sequence"/>
</dbReference>
<dbReference type="InterPro" id="IPR035810">
    <property type="entry name" value="PEBP_euk"/>
</dbReference>
<evidence type="ECO:0000256" key="5">
    <source>
        <dbReference type="ARBA" id="ARBA00023242"/>
    </source>
</evidence>
<evidence type="ECO:0000256" key="3">
    <source>
        <dbReference type="ARBA" id="ARBA00022694"/>
    </source>
</evidence>
<dbReference type="GO" id="GO:0005829">
    <property type="term" value="C:cytosol"/>
    <property type="evidence" value="ECO:0007669"/>
    <property type="project" value="TreeGrafter"/>
</dbReference>
<reference evidence="10 11" key="1">
    <citation type="submission" date="2017-11" db="EMBL/GenBank/DDBJ databases">
        <title>De novo assembly and phasing of dikaryotic genomes from two isolates of Puccinia coronata f. sp. avenae, the causal agent of oat crown rust.</title>
        <authorList>
            <person name="Miller M.E."/>
            <person name="Zhang Y."/>
            <person name="Omidvar V."/>
            <person name="Sperschneider J."/>
            <person name="Schwessinger B."/>
            <person name="Raley C."/>
            <person name="Palmer J.M."/>
            <person name="Garnica D."/>
            <person name="Upadhyaya N."/>
            <person name="Rathjen J."/>
            <person name="Taylor J.M."/>
            <person name="Park R.F."/>
            <person name="Dodds P.N."/>
            <person name="Hirsch C.D."/>
            <person name="Kianian S.F."/>
            <person name="Figueroa M."/>
        </authorList>
    </citation>
    <scope>NUCLEOTIDE SEQUENCE [LARGE SCALE GENOMIC DNA]</scope>
    <source>
        <strain evidence="10">12NC29</strain>
    </source>
</reference>
<keyword evidence="4 6" id="KW-0677">Repeat</keyword>
<evidence type="ECO:0000256" key="2">
    <source>
        <dbReference type="ARBA" id="ARBA00022574"/>
    </source>
</evidence>
<feature type="region of interest" description="Disordered" evidence="8">
    <location>
        <begin position="685"/>
        <end position="757"/>
    </location>
</feature>
<evidence type="ECO:0000256" key="9">
    <source>
        <dbReference type="SAM" id="SignalP"/>
    </source>
</evidence>
<feature type="compositionally biased region" description="Pro residues" evidence="8">
    <location>
        <begin position="741"/>
        <end position="755"/>
    </location>
</feature>
<dbReference type="AlphaFoldDB" id="A0A2N5VW09"/>
<evidence type="ECO:0000313" key="10">
    <source>
        <dbReference type="EMBL" id="PLW54160.1"/>
    </source>
</evidence>
<feature type="compositionally biased region" description="Basic and acidic residues" evidence="8">
    <location>
        <begin position="541"/>
        <end position="555"/>
    </location>
</feature>
<evidence type="ECO:0000256" key="8">
    <source>
        <dbReference type="SAM" id="MobiDB-lite"/>
    </source>
</evidence>
<proteinExistence type="inferred from homology"/>
<dbReference type="InterPro" id="IPR036322">
    <property type="entry name" value="WD40_repeat_dom_sf"/>
</dbReference>
<comment type="similarity">
    <text evidence="6">Belongs to the WD repeat TRM82 family.</text>
</comment>
<dbReference type="PROSITE" id="PS50082">
    <property type="entry name" value="WD_REPEATS_2"/>
    <property type="match status" value="1"/>
</dbReference>
<dbReference type="InterPro" id="IPR036610">
    <property type="entry name" value="PEBP-like_sf"/>
</dbReference>
<dbReference type="EMBL" id="PGCJ01000050">
    <property type="protein sequence ID" value="PLW54160.1"/>
    <property type="molecule type" value="Genomic_DNA"/>
</dbReference>
<feature type="compositionally biased region" description="Low complexity" evidence="8">
    <location>
        <begin position="231"/>
        <end position="258"/>
    </location>
</feature>
<comment type="pathway">
    <text evidence="6">tRNA modification; N(7)-methylguanine-tRNA biosynthesis.</text>
</comment>
<dbReference type="InterPro" id="IPR001680">
    <property type="entry name" value="WD40_rpt"/>
</dbReference>
<feature type="repeat" description="WD" evidence="7">
    <location>
        <begin position="640"/>
        <end position="667"/>
    </location>
</feature>
<dbReference type="UniPathway" id="UPA00989"/>
<keyword evidence="5 6" id="KW-0539">Nucleus</keyword>
<organism evidence="10 11">
    <name type="scientific">Puccinia coronata f. sp. avenae</name>
    <dbReference type="NCBI Taxonomy" id="200324"/>
    <lineage>
        <taxon>Eukaryota</taxon>
        <taxon>Fungi</taxon>
        <taxon>Dikarya</taxon>
        <taxon>Basidiomycota</taxon>
        <taxon>Pucciniomycotina</taxon>
        <taxon>Pucciniomycetes</taxon>
        <taxon>Pucciniales</taxon>
        <taxon>Pucciniaceae</taxon>
        <taxon>Puccinia</taxon>
    </lineage>
</organism>
<dbReference type="SUPFAM" id="SSF49777">
    <property type="entry name" value="PEBP-like"/>
    <property type="match status" value="1"/>
</dbReference>
<keyword evidence="2 6" id="KW-0853">WD repeat</keyword>
<dbReference type="PANTHER" id="PTHR16288">
    <property type="entry name" value="WD40 REPEAT PROTEIN 4"/>
    <property type="match status" value="1"/>
</dbReference>
<gene>
    <name evidence="10" type="ORF">PCANC_06486</name>
</gene>
<comment type="subcellular location">
    <subcellularLocation>
        <location evidence="1 6">Nucleus</location>
    </subcellularLocation>
</comment>
<evidence type="ECO:0000256" key="7">
    <source>
        <dbReference type="PROSITE-ProRule" id="PRU00221"/>
    </source>
</evidence>
<dbReference type="Gene3D" id="2.130.10.10">
    <property type="entry name" value="YVTN repeat-like/Quinoprotein amine dehydrogenase"/>
    <property type="match status" value="1"/>
</dbReference>
<comment type="function">
    <text evidence="6">Required for the formation of N(7)-methylguanine at position 46 (m7G46) in tRNA. In the complex, it is required to stabilize and induce conformational changes of the catalytic subunit.</text>
</comment>
<keyword evidence="3 6" id="KW-0819">tRNA processing</keyword>
<dbReference type="HAMAP" id="MF_03056">
    <property type="entry name" value="TRM82"/>
    <property type="match status" value="1"/>
</dbReference>
<feature type="region of interest" description="Disordered" evidence="8">
    <location>
        <begin position="904"/>
        <end position="929"/>
    </location>
</feature>
<dbReference type="InterPro" id="IPR028884">
    <property type="entry name" value="Trm82"/>
</dbReference>
<comment type="caution">
    <text evidence="10">The sequence shown here is derived from an EMBL/GenBank/DDBJ whole genome shotgun (WGS) entry which is preliminary data.</text>
</comment>
<feature type="signal peptide" evidence="9">
    <location>
        <begin position="1"/>
        <end position="23"/>
    </location>
</feature>
<dbReference type="InterPro" id="IPR015943">
    <property type="entry name" value="WD40/YVTN_repeat-like_dom_sf"/>
</dbReference>
<sequence>MLSSSLLFLLVSSPLLILGQGHATTDQISSAVNAYDSLYLSAPYPDGFGIPLKSQAILNVTYPSTGLITPGKAYSADDVKTLPTITVIPGDTAAFKATTAFTLMLADANALGNPDKEGNYRHFLENGATFGDAGTDGGMAMNVGSGTVVTSYAGPGPLLNTGEHRYAWLLFAQPAKFAAPANLSAAGTAPGHWFVNAYVAASGLGDLVAANFFTVENGHATFPHNATIVHSNSSSNSTAANGTQSTSALSGSSNSTKTGAQSDADGPLWSDLAAVVKSVVMGLGVAVSGYILVHQHTSNSARSESITTLFHPSGTVPNAPHLFVFRRNRFDWSSWNLRIRPRTSDRNCHITSSRNKHAGYQNAQHAERRAGQGRGMPRLPAQQLVVSGDKRLVVVAQGTELKLVDGASGVRLSSTRDAGLNPAGASHTGVIRLLLLHDPATQAHGQGEQHPPADPENNPAVLISTGEDKLLKTWTVPGLKLLHSRQLIKRATALAVSPDGKNIIIADKFGDVYDLPFDAPSQTVFQSDPDQEEDGPTSDNNTKKGAKEVEGEGAKKTGLKTLAPIAGHVSVVTSLTMVPRGPGGEGGGGLLVTGDRDEHIRVSRYPQGWAVERYLLGHRKFVGALLWLPRPVIANAPVLPDHGRLLSAGGDDALFVWDLHRGSLAKQICIARLAEGLRVSPAKQNWFSKARTNKRRRQNPPGPGKQQQPVVANDGPAEDDKTPLVQDDDDDGGGAAAAAPVIPPPETPGDHPSPPIMQKTCVNKIAYTPPCDLAGPGYVLVTSVGSSTLAYIPLTQIFQDDHPQTSTGARYIDLALPILDVAVLAPSLLLVSLDLSFSPHPSRSPFRLLSVSPDQIQQVDHADGFNLSSFEESTFIESSADNPMPSQETLYPELLLFAKDAPSSVHKPSAYSFTTSGGRSGKKHEGRLVSQSRCERVLAQATATTTTTVTTNTPTTAST</sequence>
<dbReference type="GO" id="GO:0106004">
    <property type="term" value="P:tRNA (guanine-N7)-methylation"/>
    <property type="evidence" value="ECO:0007669"/>
    <property type="project" value="UniProtKB-UniRule"/>
</dbReference>
<dbReference type="SUPFAM" id="SSF50978">
    <property type="entry name" value="WD40 repeat-like"/>
    <property type="match status" value="1"/>
</dbReference>
<keyword evidence="9" id="KW-0732">Signal</keyword>
<protein>
    <submittedName>
        <fullName evidence="10">Uncharacterized protein</fullName>
    </submittedName>
</protein>
<name>A0A2N5VW09_9BASI</name>
<evidence type="ECO:0000256" key="6">
    <source>
        <dbReference type="HAMAP-Rule" id="MF_03056"/>
    </source>
</evidence>
<evidence type="ECO:0000256" key="1">
    <source>
        <dbReference type="ARBA" id="ARBA00004123"/>
    </source>
</evidence>
<feature type="region of interest" description="Disordered" evidence="8">
    <location>
        <begin position="231"/>
        <end position="264"/>
    </location>
</feature>
<evidence type="ECO:0000256" key="4">
    <source>
        <dbReference type="ARBA" id="ARBA00022737"/>
    </source>
</evidence>
<feature type="region of interest" description="Disordered" evidence="8">
    <location>
        <begin position="355"/>
        <end position="375"/>
    </location>
</feature>
<dbReference type="GO" id="GO:0043527">
    <property type="term" value="C:tRNA methyltransferase complex"/>
    <property type="evidence" value="ECO:0007669"/>
    <property type="project" value="TreeGrafter"/>
</dbReference>
<dbReference type="PANTHER" id="PTHR16288:SF0">
    <property type="entry name" value="TRNA (GUANINE-N(7)-)-METHYLTRANSFERASE NON-CATALYTIC SUBUNIT WDR4"/>
    <property type="match status" value="1"/>
</dbReference>
<accession>A0A2N5VW09</accession>
<feature type="region of interest" description="Disordered" evidence="8">
    <location>
        <begin position="520"/>
        <end position="557"/>
    </location>
</feature>
<keyword evidence="11" id="KW-1185">Reference proteome</keyword>
<dbReference type="GO" id="GO:0005634">
    <property type="term" value="C:nucleus"/>
    <property type="evidence" value="ECO:0007669"/>
    <property type="project" value="UniProtKB-SubCell"/>
</dbReference>
<dbReference type="Gene3D" id="3.90.280.10">
    <property type="entry name" value="PEBP-like"/>
    <property type="match status" value="1"/>
</dbReference>
<dbReference type="OrthoDB" id="2502478at2759"/>